<evidence type="ECO:0000313" key="4">
    <source>
        <dbReference type="EMBL" id="ARJ57188.1"/>
    </source>
</evidence>
<dbReference type="Gene3D" id="3.30.70.990">
    <property type="entry name" value="YajQ-like, domain 2"/>
    <property type="match status" value="1"/>
</dbReference>
<dbReference type="InterPro" id="IPR035571">
    <property type="entry name" value="UPF0234-like_C"/>
</dbReference>
<evidence type="ECO:0000256" key="2">
    <source>
        <dbReference type="ARBA" id="ARBA00093450"/>
    </source>
</evidence>
<dbReference type="HAMAP" id="MF_00632">
    <property type="entry name" value="UPF0234"/>
    <property type="match status" value="1"/>
</dbReference>
<gene>
    <name evidence="4" type="ORF">CCUN_1609</name>
</gene>
<sequence length="163" mass="18310">MASEHSFDISAAVDKQELKNALEQAKKELQARYDLKGVKSELSFNEKESIFRLSSSSEGKVDVLRDILISKLIKRGINTKAIKELGRENGAMFHLNLKINDSIDSENAKIINKAIKDSKLKVSSSIRGEEIRVVSKQIDELQNVIKLVKGLDLELNLSFKNLK</sequence>
<dbReference type="InterPro" id="IPR035570">
    <property type="entry name" value="UPF0234_N"/>
</dbReference>
<comment type="function">
    <text evidence="3">Nucleotide-binding protein.</text>
</comment>
<organism evidence="4 5">
    <name type="scientific">Campylobacter cuniculorum DSM 23162 = LMG 24588</name>
    <dbReference type="NCBI Taxonomy" id="1121267"/>
    <lineage>
        <taxon>Bacteria</taxon>
        <taxon>Pseudomonadati</taxon>
        <taxon>Campylobacterota</taxon>
        <taxon>Epsilonproteobacteria</taxon>
        <taxon>Campylobacterales</taxon>
        <taxon>Campylobacteraceae</taxon>
        <taxon>Campylobacter</taxon>
    </lineage>
</organism>
<dbReference type="InterPro" id="IPR007551">
    <property type="entry name" value="YajQ/Smlt4090-like"/>
</dbReference>
<dbReference type="InterPro" id="IPR036183">
    <property type="entry name" value="YajQ-like_sf"/>
</dbReference>
<dbReference type="eggNOG" id="COG1666">
    <property type="taxonomic scope" value="Bacteria"/>
</dbReference>
<dbReference type="AlphaFoldDB" id="A0A1W6BYM6"/>
<evidence type="ECO:0000256" key="3">
    <source>
        <dbReference type="HAMAP-Rule" id="MF_00632"/>
    </source>
</evidence>
<dbReference type="Gene3D" id="3.30.70.860">
    <property type="match status" value="1"/>
</dbReference>
<dbReference type="RefSeq" id="WP_027305770.1">
    <property type="nucleotide sequence ID" value="NZ_CP020867.1"/>
</dbReference>
<dbReference type="KEGG" id="ccun:CCUN_1609"/>
<evidence type="ECO:0000256" key="1">
    <source>
        <dbReference type="ARBA" id="ARBA00022741"/>
    </source>
</evidence>
<dbReference type="Proteomes" id="UP000192902">
    <property type="component" value="Chromosome"/>
</dbReference>
<dbReference type="SUPFAM" id="SSF89963">
    <property type="entry name" value="YajQ-like"/>
    <property type="match status" value="2"/>
</dbReference>
<evidence type="ECO:0000313" key="5">
    <source>
        <dbReference type="Proteomes" id="UP000192902"/>
    </source>
</evidence>
<protein>
    <recommendedName>
        <fullName evidence="3">Nucleotide-binding protein CCUN_1609</fullName>
    </recommendedName>
</protein>
<dbReference type="GO" id="GO:0000166">
    <property type="term" value="F:nucleotide binding"/>
    <property type="evidence" value="ECO:0007669"/>
    <property type="project" value="UniProtKB-UniRule"/>
</dbReference>
<accession>A0A1W6BYM6</accession>
<keyword evidence="1 3" id="KW-0547">Nucleotide-binding</keyword>
<dbReference type="PANTHER" id="PTHR30476">
    <property type="entry name" value="UPF0234 PROTEIN YAJQ"/>
    <property type="match status" value="1"/>
</dbReference>
<dbReference type="Pfam" id="PF04461">
    <property type="entry name" value="YajQ"/>
    <property type="match status" value="1"/>
</dbReference>
<dbReference type="GO" id="GO:0005829">
    <property type="term" value="C:cytosol"/>
    <property type="evidence" value="ECO:0007669"/>
    <property type="project" value="TreeGrafter"/>
</dbReference>
<comment type="similarity">
    <text evidence="2 3">Belongs to the YajQ family.</text>
</comment>
<name>A0A1W6BYM6_9BACT</name>
<dbReference type="EMBL" id="CP020867">
    <property type="protein sequence ID" value="ARJ57188.1"/>
    <property type="molecule type" value="Genomic_DNA"/>
</dbReference>
<dbReference type="PANTHER" id="PTHR30476:SF0">
    <property type="entry name" value="UPF0234 PROTEIN YAJQ"/>
    <property type="match status" value="1"/>
</dbReference>
<proteinExistence type="inferred from homology"/>
<dbReference type="STRING" id="1121267.CCUN_1609"/>
<dbReference type="NCBIfam" id="NF003819">
    <property type="entry name" value="PRK05412.1"/>
    <property type="match status" value="1"/>
</dbReference>
<reference evidence="4 5" key="1">
    <citation type="submission" date="2017-04" db="EMBL/GenBank/DDBJ databases">
        <title>Complete genome sequence of the Campylobacter cuniculorum type strain LMG24588.</title>
        <authorList>
            <person name="Miller W.G."/>
            <person name="Yee E."/>
            <person name="Revez J."/>
            <person name="Bono J.L."/>
            <person name="Rossi M."/>
        </authorList>
    </citation>
    <scope>NUCLEOTIDE SEQUENCE [LARGE SCALE GENOMIC DNA]</scope>
    <source>
        <strain evidence="4 5">LMG 24588</strain>
    </source>
</reference>
<dbReference type="OrthoDB" id="9801447at2"/>
<dbReference type="CDD" id="cd11740">
    <property type="entry name" value="YajQ_like"/>
    <property type="match status" value="1"/>
</dbReference>